<reference evidence="1" key="1">
    <citation type="journal article" date="2021" name="Proc. Natl. Acad. Sci. U.S.A.">
        <title>A Catalog of Tens of Thousands of Viruses from Human Metagenomes Reveals Hidden Associations with Chronic Diseases.</title>
        <authorList>
            <person name="Tisza M.J."/>
            <person name="Buck C.B."/>
        </authorList>
    </citation>
    <scope>NUCLEOTIDE SEQUENCE</scope>
    <source>
        <strain evidence="1">CtWhl2</strain>
    </source>
</reference>
<proteinExistence type="predicted"/>
<dbReference type="EMBL" id="BK032568">
    <property type="protein sequence ID" value="DAF48454.1"/>
    <property type="molecule type" value="Genomic_DNA"/>
</dbReference>
<organism evidence="1">
    <name type="scientific">Siphoviridae sp. ctWhl2</name>
    <dbReference type="NCBI Taxonomy" id="2827885"/>
    <lineage>
        <taxon>Viruses</taxon>
        <taxon>Duplodnaviria</taxon>
        <taxon>Heunggongvirae</taxon>
        <taxon>Uroviricota</taxon>
        <taxon>Caudoviricetes</taxon>
    </lineage>
</organism>
<accession>A0A8S5SBZ4</accession>
<evidence type="ECO:0000313" key="1">
    <source>
        <dbReference type="EMBL" id="DAF48454.1"/>
    </source>
</evidence>
<protein>
    <submittedName>
        <fullName evidence="1">NADH-PPase NADH pyrophosphatase zinc ribbon domain</fullName>
    </submittedName>
</protein>
<sequence>MRDCSICKARAYCWEAVEPGSIMCGINLMQHGGTKSEPETPRSISVKLSPTFCAYCGKPLKIIGTERFCNNVQCFNRFQNV</sequence>
<name>A0A8S5SBZ4_9CAUD</name>